<gene>
    <name evidence="2" type="ORF">FSB_LOCUS7181</name>
</gene>
<dbReference type="EMBL" id="OIVN01000380">
    <property type="protein sequence ID" value="SPC79299.1"/>
    <property type="molecule type" value="Genomic_DNA"/>
</dbReference>
<organism evidence="2">
    <name type="scientific">Fagus sylvatica</name>
    <name type="common">Beechnut</name>
    <dbReference type="NCBI Taxonomy" id="28930"/>
    <lineage>
        <taxon>Eukaryota</taxon>
        <taxon>Viridiplantae</taxon>
        <taxon>Streptophyta</taxon>
        <taxon>Embryophyta</taxon>
        <taxon>Tracheophyta</taxon>
        <taxon>Spermatophyta</taxon>
        <taxon>Magnoliopsida</taxon>
        <taxon>eudicotyledons</taxon>
        <taxon>Gunneridae</taxon>
        <taxon>Pentapetalae</taxon>
        <taxon>rosids</taxon>
        <taxon>fabids</taxon>
        <taxon>Fagales</taxon>
        <taxon>Fagaceae</taxon>
        <taxon>Fagus</taxon>
    </lineage>
</organism>
<evidence type="ECO:0000313" key="2">
    <source>
        <dbReference type="EMBL" id="SPC79299.1"/>
    </source>
</evidence>
<evidence type="ECO:0000259" key="1">
    <source>
        <dbReference type="Pfam" id="PF07727"/>
    </source>
</evidence>
<accession>A0A2N9EXF9</accession>
<sequence>MALMARLSSVRTLITVFTSRHWPLFQMDVKTAFLNRKLTEEVYMQLPLDFFHPTVFSHKGIQDLKRFLGQHFEMKDLSPLSYFLGLEVSSSFDGYCLTQAMYTSDLISRDGITDSKIVDTHIEYNNLLNTHDGEPLPVATLY</sequence>
<protein>
    <recommendedName>
        <fullName evidence="1">Reverse transcriptase Ty1/copia-type domain-containing protein</fullName>
    </recommendedName>
</protein>
<dbReference type="InterPro" id="IPR013103">
    <property type="entry name" value="RVT_2"/>
</dbReference>
<proteinExistence type="predicted"/>
<feature type="domain" description="Reverse transcriptase Ty1/copia-type" evidence="1">
    <location>
        <begin position="4"/>
        <end position="50"/>
    </location>
</feature>
<name>A0A2N9EXF9_FAGSY</name>
<reference evidence="2" key="1">
    <citation type="submission" date="2018-02" db="EMBL/GenBank/DDBJ databases">
        <authorList>
            <person name="Cohen D.B."/>
            <person name="Kent A.D."/>
        </authorList>
    </citation>
    <scope>NUCLEOTIDE SEQUENCE</scope>
</reference>
<dbReference type="AlphaFoldDB" id="A0A2N9EXF9"/>
<dbReference type="Pfam" id="PF07727">
    <property type="entry name" value="RVT_2"/>
    <property type="match status" value="2"/>
</dbReference>
<feature type="domain" description="Reverse transcriptase Ty1/copia-type" evidence="1">
    <location>
        <begin position="59"/>
        <end position="121"/>
    </location>
</feature>